<dbReference type="AlphaFoldDB" id="A0A7G6UHJ9"/>
<dbReference type="GO" id="GO:0005840">
    <property type="term" value="C:ribosome"/>
    <property type="evidence" value="ECO:0007669"/>
    <property type="project" value="UniProtKB-KW"/>
</dbReference>
<dbReference type="Proteomes" id="UP000515745">
    <property type="component" value="Chromosome"/>
</dbReference>
<organism evidence="8 9">
    <name type="scientific">Candidatus Nasuia deltocephalincola</name>
    <dbReference type="NCBI Taxonomy" id="1160784"/>
    <lineage>
        <taxon>Bacteria</taxon>
        <taxon>Pseudomonadati</taxon>
        <taxon>Pseudomonadota</taxon>
        <taxon>Betaproteobacteria</taxon>
        <taxon>Candidatus Nasuia</taxon>
    </lineage>
</organism>
<keyword evidence="2 7" id="KW-0820">tRNA-binding</keyword>
<dbReference type="InterPro" id="IPR036920">
    <property type="entry name" value="Ribosomal_uL16_sf"/>
</dbReference>
<dbReference type="SUPFAM" id="SSF54686">
    <property type="entry name" value="Ribosomal protein L16p/L10e"/>
    <property type="match status" value="1"/>
</dbReference>
<dbReference type="Gene3D" id="3.90.1170.10">
    <property type="entry name" value="Ribosomal protein L10e/L16"/>
    <property type="match status" value="1"/>
</dbReference>
<dbReference type="GO" id="GO:0006412">
    <property type="term" value="P:translation"/>
    <property type="evidence" value="ECO:0007669"/>
    <property type="project" value="InterPro"/>
</dbReference>
<evidence type="ECO:0000256" key="4">
    <source>
        <dbReference type="ARBA" id="ARBA00022980"/>
    </source>
</evidence>
<sequence length="129" mass="14821">MCRIKFIKNRRRKSKIISCNGNNLNYGNYGLKSLSWGRLTKNQIEAGRKVITRHIRGSGKIWIRVHPDTSFTKKPVDTRMGNGKGEILYYYFFVKPGKIIYEISGLSKTNSLNVLKLASFKLPLKTIII</sequence>
<dbReference type="InterPro" id="IPR047873">
    <property type="entry name" value="Ribosomal_uL16"/>
</dbReference>
<evidence type="ECO:0000256" key="7">
    <source>
        <dbReference type="RuleBase" id="RU004414"/>
    </source>
</evidence>
<keyword evidence="3 7" id="KW-0699">rRNA-binding</keyword>
<dbReference type="GO" id="GO:0019843">
    <property type="term" value="F:rRNA binding"/>
    <property type="evidence" value="ECO:0007669"/>
    <property type="project" value="UniProtKB-KW"/>
</dbReference>
<keyword evidence="7" id="KW-0694">RNA-binding</keyword>
<evidence type="ECO:0000256" key="5">
    <source>
        <dbReference type="ARBA" id="ARBA00023274"/>
    </source>
</evidence>
<proteinExistence type="inferred from homology"/>
<reference evidence="8 9" key="1">
    <citation type="submission" date="2020-07" db="EMBL/GenBank/DDBJ databases">
        <title>Mutational pressure drives differential genome stability in two bacterial endosymbionts of sap feeding insects.</title>
        <authorList>
            <person name="Waneka G."/>
        </authorList>
    </citation>
    <scope>NUCLEOTIDE SEQUENCE [LARGE SCALE GENOMIC DNA]</scope>
    <source>
        <strain evidence="8">NAS-MSEV</strain>
    </source>
</reference>
<protein>
    <recommendedName>
        <fullName evidence="7">50S ribosomal protein L16</fullName>
    </recommendedName>
</protein>
<evidence type="ECO:0000256" key="6">
    <source>
        <dbReference type="RuleBase" id="RU004413"/>
    </source>
</evidence>
<dbReference type="EMBL" id="CP060019">
    <property type="protein sequence ID" value="QND78496.1"/>
    <property type="molecule type" value="Genomic_DNA"/>
</dbReference>
<dbReference type="GO" id="GO:0000049">
    <property type="term" value="F:tRNA binding"/>
    <property type="evidence" value="ECO:0007669"/>
    <property type="project" value="UniProtKB-KW"/>
</dbReference>
<comment type="similarity">
    <text evidence="1 6">Belongs to the universal ribosomal protein uL16 family.</text>
</comment>
<dbReference type="InterPro" id="IPR016180">
    <property type="entry name" value="Ribosomal_uL16_dom"/>
</dbReference>
<dbReference type="Pfam" id="PF00252">
    <property type="entry name" value="Ribosomal_L16"/>
    <property type="match status" value="1"/>
</dbReference>
<gene>
    <name evidence="8" type="primary">rplP</name>
    <name evidence="8" type="ORF">NASMSEV_029</name>
</gene>
<evidence type="ECO:0000313" key="8">
    <source>
        <dbReference type="EMBL" id="QND78496.1"/>
    </source>
</evidence>
<evidence type="ECO:0000256" key="2">
    <source>
        <dbReference type="ARBA" id="ARBA00022555"/>
    </source>
</evidence>
<dbReference type="InterPro" id="IPR000114">
    <property type="entry name" value="Ribosomal_uL16_bact-type"/>
</dbReference>
<keyword evidence="4 6" id="KW-0689">Ribosomal protein</keyword>
<keyword evidence="5 6" id="KW-0687">Ribonucleoprotein</keyword>
<dbReference type="NCBIfam" id="TIGR01164">
    <property type="entry name" value="rplP_bact"/>
    <property type="match status" value="1"/>
</dbReference>
<accession>A0A7G6UHJ9</accession>
<dbReference type="PANTHER" id="PTHR12220:SF13">
    <property type="entry name" value="LARGE RIBOSOMAL SUBUNIT PROTEIN UL16M"/>
    <property type="match status" value="1"/>
</dbReference>
<comment type="subunit">
    <text evidence="7">Part of the 50S ribosomal subunit.</text>
</comment>
<evidence type="ECO:0000256" key="1">
    <source>
        <dbReference type="ARBA" id="ARBA00008931"/>
    </source>
</evidence>
<dbReference type="PRINTS" id="PR00060">
    <property type="entry name" value="RIBOSOMALL16"/>
</dbReference>
<evidence type="ECO:0000313" key="9">
    <source>
        <dbReference type="Proteomes" id="UP000515745"/>
    </source>
</evidence>
<dbReference type="CDD" id="cd01433">
    <property type="entry name" value="Ribosomal_L16_L10e"/>
    <property type="match status" value="1"/>
</dbReference>
<name>A0A7G6UHJ9_9PROT</name>
<dbReference type="GO" id="GO:1990904">
    <property type="term" value="C:ribonucleoprotein complex"/>
    <property type="evidence" value="ECO:0007669"/>
    <property type="project" value="UniProtKB-KW"/>
</dbReference>
<dbReference type="GO" id="GO:0003735">
    <property type="term" value="F:structural constituent of ribosome"/>
    <property type="evidence" value="ECO:0007669"/>
    <property type="project" value="InterPro"/>
</dbReference>
<evidence type="ECO:0000256" key="3">
    <source>
        <dbReference type="ARBA" id="ARBA00022730"/>
    </source>
</evidence>
<dbReference type="PANTHER" id="PTHR12220">
    <property type="entry name" value="50S/60S RIBOSOMAL PROTEIN L16"/>
    <property type="match status" value="1"/>
</dbReference>
<comment type="function">
    <text evidence="7">Binds 23S rRNA and is also seen to make contacts with the A and possibly P site tRNAs.</text>
</comment>